<keyword evidence="2" id="KW-0479">Metal-binding</keyword>
<reference evidence="6 7" key="1">
    <citation type="journal article" date="2010" name="J. Bacteriol.">
        <title>Completed genome sequence of the anaerobic iron-oxidizing bacterium Acidovorax ebreus strain TPSY.</title>
        <authorList>
            <person name="Byrne-Bailey K.G."/>
            <person name="Weber K.A."/>
            <person name="Chair A.H."/>
            <person name="Bose S."/>
            <person name="Knox T."/>
            <person name="Spanbauer T.L."/>
            <person name="Chertkov O."/>
            <person name="Coates J.D."/>
        </authorList>
    </citation>
    <scope>NUCLEOTIDE SEQUENCE [LARGE SCALE GENOMIC DNA]</scope>
    <source>
        <strain evidence="6 7">TPSY</strain>
    </source>
</reference>
<protein>
    <submittedName>
        <fullName evidence="6">Pirin domain protein</fullName>
    </submittedName>
</protein>
<dbReference type="InterPro" id="IPR003829">
    <property type="entry name" value="Pirin_N_dom"/>
</dbReference>
<feature type="domain" description="Pirin N-terminal" evidence="4">
    <location>
        <begin position="7"/>
        <end position="119"/>
    </location>
</feature>
<keyword evidence="2" id="KW-0408">Iron</keyword>
<comment type="similarity">
    <text evidence="1 3">Belongs to the pirin family.</text>
</comment>
<dbReference type="SUPFAM" id="SSF51182">
    <property type="entry name" value="RmlC-like cupins"/>
    <property type="match status" value="1"/>
</dbReference>
<dbReference type="PANTHER" id="PTHR43212">
    <property type="entry name" value="QUERCETIN 2,3-DIOXYGENASE"/>
    <property type="match status" value="1"/>
</dbReference>
<dbReference type="Pfam" id="PF02678">
    <property type="entry name" value="Pirin"/>
    <property type="match status" value="1"/>
</dbReference>
<dbReference type="Pfam" id="PF17954">
    <property type="entry name" value="Pirin_C_2"/>
    <property type="match status" value="1"/>
</dbReference>
<evidence type="ECO:0000259" key="4">
    <source>
        <dbReference type="Pfam" id="PF02678"/>
    </source>
</evidence>
<keyword evidence="7" id="KW-1185">Reference proteome</keyword>
<dbReference type="PANTHER" id="PTHR43212:SF3">
    <property type="entry name" value="QUERCETIN 2,3-DIOXYGENASE"/>
    <property type="match status" value="1"/>
</dbReference>
<comment type="cofactor">
    <cofactor evidence="2">
        <name>Fe cation</name>
        <dbReference type="ChEBI" id="CHEBI:24875"/>
    </cofactor>
    <text evidence="2">Binds 1 Fe cation per subunit.</text>
</comment>
<dbReference type="KEGG" id="dia:Dtpsy_1785"/>
<dbReference type="InterPro" id="IPR041602">
    <property type="entry name" value="Quercetinase_C"/>
</dbReference>
<dbReference type="PIRSF" id="PIRSF006232">
    <property type="entry name" value="Pirin"/>
    <property type="match status" value="1"/>
</dbReference>
<evidence type="ECO:0000256" key="3">
    <source>
        <dbReference type="RuleBase" id="RU003457"/>
    </source>
</evidence>
<proteinExistence type="inferred from homology"/>
<dbReference type="InterPro" id="IPR014710">
    <property type="entry name" value="RmlC-like_jellyroll"/>
</dbReference>
<dbReference type="InterPro" id="IPR012093">
    <property type="entry name" value="Pirin"/>
</dbReference>
<dbReference type="CDD" id="cd20311">
    <property type="entry name" value="cupin_Yhhw_C"/>
    <property type="match status" value="1"/>
</dbReference>
<dbReference type="RefSeq" id="WP_015913315.1">
    <property type="nucleotide sequence ID" value="NC_011992.1"/>
</dbReference>
<dbReference type="GO" id="GO:0046872">
    <property type="term" value="F:metal ion binding"/>
    <property type="evidence" value="ECO:0007669"/>
    <property type="project" value="UniProtKB-KW"/>
</dbReference>
<dbReference type="AlphaFoldDB" id="A0A9J9Q7H5"/>
<evidence type="ECO:0000259" key="5">
    <source>
        <dbReference type="Pfam" id="PF17954"/>
    </source>
</evidence>
<evidence type="ECO:0000313" key="7">
    <source>
        <dbReference type="Proteomes" id="UP000000450"/>
    </source>
</evidence>
<feature type="binding site" evidence="2">
    <location>
        <position position="103"/>
    </location>
    <ligand>
        <name>Fe cation</name>
        <dbReference type="ChEBI" id="CHEBI:24875"/>
    </ligand>
</feature>
<evidence type="ECO:0000256" key="1">
    <source>
        <dbReference type="ARBA" id="ARBA00008416"/>
    </source>
</evidence>
<evidence type="ECO:0000256" key="2">
    <source>
        <dbReference type="PIRSR" id="PIRSR006232-1"/>
    </source>
</evidence>
<feature type="binding site" evidence="2">
    <location>
        <position position="59"/>
    </location>
    <ligand>
        <name>Fe cation</name>
        <dbReference type="ChEBI" id="CHEBI:24875"/>
    </ligand>
</feature>
<feature type="binding site" evidence="2">
    <location>
        <position position="57"/>
    </location>
    <ligand>
        <name>Fe cation</name>
        <dbReference type="ChEBI" id="CHEBI:24875"/>
    </ligand>
</feature>
<evidence type="ECO:0000313" key="6">
    <source>
        <dbReference type="EMBL" id="ACM33242.1"/>
    </source>
</evidence>
<gene>
    <name evidence="6" type="ordered locus">Dtpsy_1785</name>
</gene>
<name>A0A9J9Q7H5_ACIET</name>
<feature type="binding site" evidence="2">
    <location>
        <position position="101"/>
    </location>
    <ligand>
        <name>Fe cation</name>
        <dbReference type="ChEBI" id="CHEBI:24875"/>
    </ligand>
</feature>
<dbReference type="CDD" id="cd02910">
    <property type="entry name" value="cupin_Yhhw_N"/>
    <property type="match status" value="1"/>
</dbReference>
<dbReference type="Proteomes" id="UP000000450">
    <property type="component" value="Chromosome"/>
</dbReference>
<sequence length="233" mass="25175">MLTLRKSQDRGHADHGWLNSYHSFSFAGYYDPRHMGWGNLRVINEDRIAPGTGFGTHGHRDMEIISYVLSGELAHQDSMGNVKGIPPGDVQRMSAGTGVMHSEFNHAEGQQTHFLQIWIEPNVRGIAPSYEQKRFSDADKRGQLRRVASPDGAQGSVTIHADATLYAGLFDGAEAAQLPIAAGRKAYVHLIRGTLQVNGQHLSGGDAALLDNESSVTLSGGSDAEVLVFDLAA</sequence>
<dbReference type="Gene3D" id="2.60.120.10">
    <property type="entry name" value="Jelly Rolls"/>
    <property type="match status" value="2"/>
</dbReference>
<organism evidence="6 7">
    <name type="scientific">Acidovorax ebreus (strain TPSY)</name>
    <name type="common">Diaphorobacter sp. (strain TPSY)</name>
    <dbReference type="NCBI Taxonomy" id="535289"/>
    <lineage>
        <taxon>Bacteria</taxon>
        <taxon>Pseudomonadati</taxon>
        <taxon>Pseudomonadota</taxon>
        <taxon>Betaproteobacteria</taxon>
        <taxon>Burkholderiales</taxon>
        <taxon>Comamonadaceae</taxon>
        <taxon>Diaphorobacter</taxon>
    </lineage>
</organism>
<dbReference type="InterPro" id="IPR011051">
    <property type="entry name" value="RmlC_Cupin_sf"/>
</dbReference>
<dbReference type="EMBL" id="CP001392">
    <property type="protein sequence ID" value="ACM33242.1"/>
    <property type="molecule type" value="Genomic_DNA"/>
</dbReference>
<feature type="domain" description="Quercetin 2,3-dioxygenase C-terminal cupin" evidence="5">
    <location>
        <begin position="147"/>
        <end position="231"/>
    </location>
</feature>
<accession>A0A9J9Q7H5</accession>